<proteinExistence type="predicted"/>
<reference evidence="1" key="1">
    <citation type="journal article" date="2014" name="Front. Microbiol.">
        <title>High frequency of phylogenetically diverse reductive dehalogenase-homologous genes in deep subseafloor sedimentary metagenomes.</title>
        <authorList>
            <person name="Kawai M."/>
            <person name="Futagami T."/>
            <person name="Toyoda A."/>
            <person name="Takaki Y."/>
            <person name="Nishi S."/>
            <person name="Hori S."/>
            <person name="Arai W."/>
            <person name="Tsubouchi T."/>
            <person name="Morono Y."/>
            <person name="Uchiyama I."/>
            <person name="Ito T."/>
            <person name="Fujiyama A."/>
            <person name="Inagaki F."/>
            <person name="Takami H."/>
        </authorList>
    </citation>
    <scope>NUCLEOTIDE SEQUENCE</scope>
    <source>
        <strain evidence="1">Expedition CK06-06</strain>
    </source>
</reference>
<name>X1EQD0_9ZZZZ</name>
<organism evidence="1">
    <name type="scientific">marine sediment metagenome</name>
    <dbReference type="NCBI Taxonomy" id="412755"/>
    <lineage>
        <taxon>unclassified sequences</taxon>
        <taxon>metagenomes</taxon>
        <taxon>ecological metagenomes</taxon>
    </lineage>
</organism>
<gene>
    <name evidence="1" type="ORF">S03H2_07241</name>
</gene>
<dbReference type="AlphaFoldDB" id="X1EQD0"/>
<comment type="caution">
    <text evidence="1">The sequence shown here is derived from an EMBL/GenBank/DDBJ whole genome shotgun (WGS) entry which is preliminary data.</text>
</comment>
<protein>
    <submittedName>
        <fullName evidence="1">Uncharacterized protein</fullName>
    </submittedName>
</protein>
<accession>X1EQD0</accession>
<evidence type="ECO:0000313" key="1">
    <source>
        <dbReference type="EMBL" id="GAH22510.1"/>
    </source>
</evidence>
<dbReference type="EMBL" id="BARU01003306">
    <property type="protein sequence ID" value="GAH22510.1"/>
    <property type="molecule type" value="Genomic_DNA"/>
</dbReference>
<sequence length="45" mass="4845">MRFLKKLILIIFSVLFLLSMSSAVFADPGESDDPSPPLPILPGNG</sequence>